<evidence type="ECO:0000313" key="1">
    <source>
        <dbReference type="EMBL" id="SQI61119.1"/>
    </source>
</evidence>
<organism evidence="1 2">
    <name type="scientific">Lederbergia lenta</name>
    <name type="common">Bacillus lentus</name>
    <dbReference type="NCBI Taxonomy" id="1467"/>
    <lineage>
        <taxon>Bacteria</taxon>
        <taxon>Bacillati</taxon>
        <taxon>Bacillota</taxon>
        <taxon>Bacilli</taxon>
        <taxon>Bacillales</taxon>
        <taxon>Bacillaceae</taxon>
        <taxon>Lederbergia</taxon>
    </lineage>
</organism>
<dbReference type="EMBL" id="LS483476">
    <property type="protein sequence ID" value="SQI61119.1"/>
    <property type="molecule type" value="Genomic_DNA"/>
</dbReference>
<dbReference type="KEGG" id="blen:NCTC4824_03070"/>
<reference evidence="1 2" key="1">
    <citation type="submission" date="2018-06" db="EMBL/GenBank/DDBJ databases">
        <authorList>
            <consortium name="Pathogen Informatics"/>
            <person name="Doyle S."/>
        </authorList>
    </citation>
    <scope>NUCLEOTIDE SEQUENCE [LARGE SCALE GENOMIC DNA]</scope>
    <source>
        <strain evidence="1 2">NCTC4824</strain>
    </source>
</reference>
<gene>
    <name evidence="1" type="ORF">NCTC4824_03070</name>
</gene>
<keyword evidence="2" id="KW-1185">Reference proteome</keyword>
<protein>
    <submittedName>
        <fullName evidence="1">Uncharacterized protein</fullName>
    </submittedName>
</protein>
<dbReference type="AlphaFoldDB" id="A0A2X4WED0"/>
<evidence type="ECO:0000313" key="2">
    <source>
        <dbReference type="Proteomes" id="UP000249134"/>
    </source>
</evidence>
<proteinExistence type="predicted"/>
<sequence length="32" mass="3573">MNVEKCEENVNIIVALIEIVTLKVEDVETIAT</sequence>
<dbReference type="Proteomes" id="UP000249134">
    <property type="component" value="Chromosome 1"/>
</dbReference>
<accession>A0A2X4WED0</accession>
<name>A0A2X4WED0_LEDLE</name>